<protein>
    <submittedName>
        <fullName evidence="1">Uncharacterized protein</fullName>
    </submittedName>
</protein>
<organism evidence="1 2">
    <name type="scientific">Iphiclides podalirius</name>
    <name type="common">scarce swallowtail</name>
    <dbReference type="NCBI Taxonomy" id="110791"/>
    <lineage>
        <taxon>Eukaryota</taxon>
        <taxon>Metazoa</taxon>
        <taxon>Ecdysozoa</taxon>
        <taxon>Arthropoda</taxon>
        <taxon>Hexapoda</taxon>
        <taxon>Insecta</taxon>
        <taxon>Pterygota</taxon>
        <taxon>Neoptera</taxon>
        <taxon>Endopterygota</taxon>
        <taxon>Lepidoptera</taxon>
        <taxon>Glossata</taxon>
        <taxon>Ditrysia</taxon>
        <taxon>Papilionoidea</taxon>
        <taxon>Papilionidae</taxon>
        <taxon>Papilioninae</taxon>
        <taxon>Iphiclides</taxon>
    </lineage>
</organism>
<evidence type="ECO:0000313" key="2">
    <source>
        <dbReference type="Proteomes" id="UP000837857"/>
    </source>
</evidence>
<dbReference type="EMBL" id="OW152813">
    <property type="protein sequence ID" value="CAH2035437.1"/>
    <property type="molecule type" value="Genomic_DNA"/>
</dbReference>
<dbReference type="InterPro" id="IPR010916">
    <property type="entry name" value="TonB_box_CS"/>
</dbReference>
<keyword evidence="2" id="KW-1185">Reference proteome</keyword>
<feature type="non-terminal residue" evidence="1">
    <location>
        <position position="240"/>
    </location>
</feature>
<reference evidence="1" key="1">
    <citation type="submission" date="2022-03" db="EMBL/GenBank/DDBJ databases">
        <authorList>
            <person name="Martin H S."/>
        </authorList>
    </citation>
    <scope>NUCLEOTIDE SEQUENCE</scope>
</reference>
<gene>
    <name evidence="1" type="ORF">IPOD504_LOCUS548</name>
</gene>
<name>A0ABN8HMU5_9NEOP</name>
<sequence>MMSVKELTRPPVQCLALALVCDVARAGDAVGQMVTWRASSAASEIVYAILHMLSKDLAFKVSLADESYNLYKNIKLPPQDETILVLASHYLTLKLNETWTETKSRCPDFLPQDNETLQEFLHIGHGWSKEIKRIQEEVIEKSEKESCDDERSFYEFLSQVRLNVALDALREVRCNALSSDRFQITHSLLHDAVSAEKRRSELSERLQSSILKTYSPPLDSQNKVGQHVKVLSIEPKKKRN</sequence>
<accession>A0ABN8HMU5</accession>
<proteinExistence type="predicted"/>
<dbReference type="PROSITE" id="PS00430">
    <property type="entry name" value="TONB_DEPENDENT_REC_1"/>
    <property type="match status" value="1"/>
</dbReference>
<evidence type="ECO:0000313" key="1">
    <source>
        <dbReference type="EMBL" id="CAH2035437.1"/>
    </source>
</evidence>
<dbReference type="Proteomes" id="UP000837857">
    <property type="component" value="Chromosome 1"/>
</dbReference>